<dbReference type="NCBIfam" id="TIGR00350">
    <property type="entry name" value="lytR_cpsA_psr"/>
    <property type="match status" value="1"/>
</dbReference>
<keyword evidence="3" id="KW-0472">Membrane</keyword>
<gene>
    <name evidence="5" type="ORF">CLV29_2993</name>
</gene>
<feature type="transmembrane region" description="Helical" evidence="3">
    <location>
        <begin position="36"/>
        <end position="59"/>
    </location>
</feature>
<dbReference type="AlphaFoldDB" id="A0A4R7IZ15"/>
<protein>
    <submittedName>
        <fullName evidence="5">LCP family protein required for cell wall assembly</fullName>
    </submittedName>
</protein>
<dbReference type="InterPro" id="IPR004474">
    <property type="entry name" value="LytR_CpsA_psr"/>
</dbReference>
<dbReference type="EMBL" id="SOAW01000003">
    <property type="protein sequence ID" value="TDT29970.1"/>
    <property type="molecule type" value="Genomic_DNA"/>
</dbReference>
<evidence type="ECO:0000256" key="2">
    <source>
        <dbReference type="SAM" id="MobiDB-lite"/>
    </source>
</evidence>
<evidence type="ECO:0000313" key="5">
    <source>
        <dbReference type="EMBL" id="TDT29970.1"/>
    </source>
</evidence>
<organism evidence="5 6">
    <name type="scientific">Naumannella halotolerans</name>
    <dbReference type="NCBI Taxonomy" id="993414"/>
    <lineage>
        <taxon>Bacteria</taxon>
        <taxon>Bacillati</taxon>
        <taxon>Actinomycetota</taxon>
        <taxon>Actinomycetes</taxon>
        <taxon>Propionibacteriales</taxon>
        <taxon>Propionibacteriaceae</taxon>
        <taxon>Naumannella</taxon>
    </lineage>
</organism>
<evidence type="ECO:0000256" key="1">
    <source>
        <dbReference type="ARBA" id="ARBA00006068"/>
    </source>
</evidence>
<reference evidence="5 6" key="1">
    <citation type="submission" date="2019-03" db="EMBL/GenBank/DDBJ databases">
        <title>Genomic Encyclopedia of Archaeal and Bacterial Type Strains, Phase II (KMG-II): from individual species to whole genera.</title>
        <authorList>
            <person name="Goeker M."/>
        </authorList>
    </citation>
    <scope>NUCLEOTIDE SEQUENCE [LARGE SCALE GENOMIC DNA]</scope>
    <source>
        <strain evidence="5 6">DSM 24323</strain>
    </source>
</reference>
<evidence type="ECO:0000313" key="6">
    <source>
        <dbReference type="Proteomes" id="UP000295371"/>
    </source>
</evidence>
<dbReference type="PANTHER" id="PTHR33392">
    <property type="entry name" value="POLYISOPRENYL-TEICHOIC ACID--PEPTIDOGLYCAN TEICHOIC ACID TRANSFERASE TAGU"/>
    <property type="match status" value="1"/>
</dbReference>
<dbReference type="PANTHER" id="PTHR33392:SF6">
    <property type="entry name" value="POLYISOPRENYL-TEICHOIC ACID--PEPTIDOGLYCAN TEICHOIC ACID TRANSFERASE TAGU"/>
    <property type="match status" value="1"/>
</dbReference>
<comment type="similarity">
    <text evidence="1">Belongs to the LytR/CpsA/Psr (LCP) family.</text>
</comment>
<dbReference type="OrthoDB" id="9782542at2"/>
<name>A0A4R7IZ15_9ACTN</name>
<proteinExistence type="inferred from homology"/>
<comment type="caution">
    <text evidence="5">The sequence shown here is derived from an EMBL/GenBank/DDBJ whole genome shotgun (WGS) entry which is preliminary data.</text>
</comment>
<feature type="domain" description="Cell envelope-related transcriptional attenuator" evidence="4">
    <location>
        <begin position="112"/>
        <end position="258"/>
    </location>
</feature>
<sequence length="356" mass="38460">MNDNEGLALFDEPGQPARSAGPVSEEEPQRRRGRPLLILLGIALALVLIVGGVAAFYVATLRGAVDNFATEPVANYPDRPAAAEPAADGSVARNYVLIGTDAGSVSVDDPGRSDALLLAHVPADKSQVYLISIPRDLYAEIPGYEKQKITHAYAYGGMNLTVQSVETLLDVRVDHAASVDFQSFAELTTALGGVTVDNATAFQRKAIDGAQCDYPEGEITIEGTCALQFARERKKLPNGDLSREENHRLILQAIMRKTMSPSVLANPAQFRDVVYTISRYVTVDSELNADVITDQALEYRDLGDEMTSLQAPITGFGRDPQTNASIAVPDEAKMAELSEALQNDTVGEYVEKYPEN</sequence>
<keyword evidence="3" id="KW-0812">Transmembrane</keyword>
<evidence type="ECO:0000256" key="3">
    <source>
        <dbReference type="SAM" id="Phobius"/>
    </source>
</evidence>
<keyword evidence="6" id="KW-1185">Reference proteome</keyword>
<keyword evidence="3" id="KW-1133">Transmembrane helix</keyword>
<dbReference type="InterPro" id="IPR050922">
    <property type="entry name" value="LytR/CpsA/Psr_CW_biosynth"/>
</dbReference>
<dbReference type="Gene3D" id="3.40.630.190">
    <property type="entry name" value="LCP protein"/>
    <property type="match status" value="1"/>
</dbReference>
<evidence type="ECO:0000259" key="4">
    <source>
        <dbReference type="Pfam" id="PF03816"/>
    </source>
</evidence>
<dbReference type="Pfam" id="PF03816">
    <property type="entry name" value="LytR_cpsA_psr"/>
    <property type="match status" value="1"/>
</dbReference>
<dbReference type="Proteomes" id="UP000295371">
    <property type="component" value="Unassembled WGS sequence"/>
</dbReference>
<feature type="region of interest" description="Disordered" evidence="2">
    <location>
        <begin position="1"/>
        <end position="28"/>
    </location>
</feature>
<accession>A0A4R7IZ15</accession>
<dbReference type="RefSeq" id="WP_133755886.1">
    <property type="nucleotide sequence ID" value="NZ_SOAW01000003.1"/>
</dbReference>